<dbReference type="GO" id="GO:0008379">
    <property type="term" value="F:thioredoxin peroxidase activity"/>
    <property type="evidence" value="ECO:0007669"/>
    <property type="project" value="TreeGrafter"/>
</dbReference>
<evidence type="ECO:0000256" key="8">
    <source>
        <dbReference type="ARBA" id="ARBA00023078"/>
    </source>
</evidence>
<evidence type="ECO:0000313" key="18">
    <source>
        <dbReference type="EMBL" id="ATB33683.1"/>
    </source>
</evidence>
<sequence>MAIKVGDEAPDFTFTLKNGSPASLKSLRQQRKAVVLYFYPKDDTPGCTAQACSFRDSYEAFSDAGAEVIGVSSDDSQSHDSFASKHRLPFSLVSDADGSLRKRYGVPRSFLGLMPGRVTYVIDRDGIVQHVFDSQLQATRHISEALDVLKRLSIS</sequence>
<evidence type="ECO:0000256" key="14">
    <source>
        <dbReference type="ARBA" id="ARBA00049091"/>
    </source>
</evidence>
<evidence type="ECO:0000256" key="6">
    <source>
        <dbReference type="ARBA" id="ARBA00022946"/>
    </source>
</evidence>
<reference evidence="18 19" key="1">
    <citation type="submission" date="2017-06" db="EMBL/GenBank/DDBJ databases">
        <authorList>
            <person name="Kim H.J."/>
            <person name="Triplett B.A."/>
        </authorList>
    </citation>
    <scope>NUCLEOTIDE SEQUENCE [LARGE SCALE GENOMIC DNA]</scope>
    <source>
        <strain evidence="18 19">DSM 14713</strain>
    </source>
</reference>
<dbReference type="InterPro" id="IPR050924">
    <property type="entry name" value="Peroxiredoxin_BCP/PrxQ"/>
</dbReference>
<comment type="function">
    <text evidence="1">Thiol-specific peroxidase that catalyzes the reduction of hydrogen peroxide and organic hydroperoxides to water and alcohols, respectively. Plays a role in cell protection against oxidative stress by detoxifying peroxides and as sensor of hydrogen peroxide-mediated signaling events.</text>
</comment>
<dbReference type="GO" id="GO:0045454">
    <property type="term" value="P:cell redox homeostasis"/>
    <property type="evidence" value="ECO:0007669"/>
    <property type="project" value="TreeGrafter"/>
</dbReference>
<dbReference type="EC" id="1.11.1.24" evidence="3"/>
<feature type="domain" description="Thioredoxin" evidence="17">
    <location>
        <begin position="3"/>
        <end position="154"/>
    </location>
</feature>
<dbReference type="RefSeq" id="WP_095981680.1">
    <property type="nucleotide sequence ID" value="NZ_CP022163.1"/>
</dbReference>
<dbReference type="KEGG" id="mbd:MEBOL_007181"/>
<evidence type="ECO:0000256" key="11">
    <source>
        <dbReference type="ARBA" id="ARBA00032824"/>
    </source>
</evidence>
<comment type="catalytic activity">
    <reaction evidence="14">
        <text>a hydroperoxide + [thioredoxin]-dithiol = an alcohol + [thioredoxin]-disulfide + H2O</text>
        <dbReference type="Rhea" id="RHEA:62620"/>
        <dbReference type="Rhea" id="RHEA-COMP:10698"/>
        <dbReference type="Rhea" id="RHEA-COMP:10700"/>
        <dbReference type="ChEBI" id="CHEBI:15377"/>
        <dbReference type="ChEBI" id="CHEBI:29950"/>
        <dbReference type="ChEBI" id="CHEBI:30879"/>
        <dbReference type="ChEBI" id="CHEBI:35924"/>
        <dbReference type="ChEBI" id="CHEBI:50058"/>
        <dbReference type="EC" id="1.11.1.24"/>
    </reaction>
</comment>
<dbReference type="Pfam" id="PF00578">
    <property type="entry name" value="AhpC-TSA"/>
    <property type="match status" value="1"/>
</dbReference>
<dbReference type="GO" id="GO:0005737">
    <property type="term" value="C:cytoplasm"/>
    <property type="evidence" value="ECO:0007669"/>
    <property type="project" value="TreeGrafter"/>
</dbReference>
<name>A0A250IR05_9BACT</name>
<feature type="active site" description="Cysteine sulfenic acid (-SOH) intermediate; for peroxidase activity" evidence="16">
    <location>
        <position position="47"/>
    </location>
</feature>
<keyword evidence="8" id="KW-0793">Thylakoid</keyword>
<dbReference type="FunFam" id="3.40.30.10:FF:000122">
    <property type="entry name" value="Peroxiredoxin Q chloroplastic"/>
    <property type="match status" value="1"/>
</dbReference>
<evidence type="ECO:0000256" key="10">
    <source>
        <dbReference type="ARBA" id="ARBA00023284"/>
    </source>
</evidence>
<dbReference type="PANTHER" id="PTHR42801">
    <property type="entry name" value="THIOREDOXIN-DEPENDENT PEROXIDE REDUCTASE"/>
    <property type="match status" value="1"/>
</dbReference>
<evidence type="ECO:0000259" key="17">
    <source>
        <dbReference type="PROSITE" id="PS51352"/>
    </source>
</evidence>
<dbReference type="OrthoDB" id="69195at2"/>
<dbReference type="InterPro" id="IPR000866">
    <property type="entry name" value="AhpC/TSA"/>
</dbReference>
<evidence type="ECO:0000256" key="16">
    <source>
        <dbReference type="PIRSR" id="PIRSR000239-1"/>
    </source>
</evidence>
<accession>A0A250IR05</accession>
<dbReference type="InterPro" id="IPR024706">
    <property type="entry name" value="Peroxiredoxin_AhpC-typ"/>
</dbReference>
<comment type="similarity">
    <text evidence="12">Belongs to the peroxiredoxin family. BCP/PrxQ subfamily.</text>
</comment>
<gene>
    <name evidence="18" type="ORF">MEBOL_007181</name>
</gene>
<keyword evidence="19" id="KW-1185">Reference proteome</keyword>
<dbReference type="Proteomes" id="UP000217289">
    <property type="component" value="Chromosome"/>
</dbReference>
<dbReference type="GO" id="GO:0034599">
    <property type="term" value="P:cellular response to oxidative stress"/>
    <property type="evidence" value="ECO:0007669"/>
    <property type="project" value="TreeGrafter"/>
</dbReference>
<comment type="subcellular location">
    <subcellularLocation>
        <location evidence="15">Thylakoid</location>
    </subcellularLocation>
</comment>
<evidence type="ECO:0000256" key="12">
    <source>
        <dbReference type="ARBA" id="ARBA00038489"/>
    </source>
</evidence>
<evidence type="ECO:0000256" key="9">
    <source>
        <dbReference type="ARBA" id="ARBA00023157"/>
    </source>
</evidence>
<evidence type="ECO:0000256" key="3">
    <source>
        <dbReference type="ARBA" id="ARBA00013017"/>
    </source>
</evidence>
<dbReference type="PROSITE" id="PS51352">
    <property type="entry name" value="THIOREDOXIN_2"/>
    <property type="match status" value="1"/>
</dbReference>
<keyword evidence="5" id="KW-0049">Antioxidant</keyword>
<protein>
    <recommendedName>
        <fullName evidence="3">thioredoxin-dependent peroxiredoxin</fullName>
        <ecNumber evidence="3">1.11.1.24</ecNumber>
    </recommendedName>
    <alternativeName>
        <fullName evidence="11">Thioredoxin peroxidase</fullName>
    </alternativeName>
    <alternativeName>
        <fullName evidence="13">Thioredoxin-dependent peroxiredoxin Bcp</fullName>
    </alternativeName>
</protein>
<dbReference type="Gene3D" id="3.40.30.10">
    <property type="entry name" value="Glutaredoxin"/>
    <property type="match status" value="1"/>
</dbReference>
<keyword evidence="7" id="KW-0560">Oxidoreductase</keyword>
<evidence type="ECO:0000256" key="1">
    <source>
        <dbReference type="ARBA" id="ARBA00003330"/>
    </source>
</evidence>
<organism evidence="18 19">
    <name type="scientific">Melittangium boletus DSM 14713</name>
    <dbReference type="NCBI Taxonomy" id="1294270"/>
    <lineage>
        <taxon>Bacteria</taxon>
        <taxon>Pseudomonadati</taxon>
        <taxon>Myxococcota</taxon>
        <taxon>Myxococcia</taxon>
        <taxon>Myxococcales</taxon>
        <taxon>Cystobacterineae</taxon>
        <taxon>Archangiaceae</taxon>
        <taxon>Melittangium</taxon>
    </lineage>
</organism>
<keyword evidence="9" id="KW-1015">Disulfide bond</keyword>
<evidence type="ECO:0000256" key="2">
    <source>
        <dbReference type="ARBA" id="ARBA00011245"/>
    </source>
</evidence>
<dbReference type="SUPFAM" id="SSF52833">
    <property type="entry name" value="Thioredoxin-like"/>
    <property type="match status" value="1"/>
</dbReference>
<evidence type="ECO:0000313" key="19">
    <source>
        <dbReference type="Proteomes" id="UP000217289"/>
    </source>
</evidence>
<dbReference type="CDD" id="cd03017">
    <property type="entry name" value="PRX_BCP"/>
    <property type="match status" value="1"/>
</dbReference>
<dbReference type="PANTHER" id="PTHR42801:SF4">
    <property type="entry name" value="AHPC_TSA FAMILY PROTEIN"/>
    <property type="match status" value="1"/>
</dbReference>
<dbReference type="InterPro" id="IPR036249">
    <property type="entry name" value="Thioredoxin-like_sf"/>
</dbReference>
<dbReference type="PIRSF" id="PIRSF000239">
    <property type="entry name" value="AHPC"/>
    <property type="match status" value="1"/>
</dbReference>
<evidence type="ECO:0000256" key="4">
    <source>
        <dbReference type="ARBA" id="ARBA00022559"/>
    </source>
</evidence>
<keyword evidence="4" id="KW-0575">Peroxidase</keyword>
<dbReference type="AlphaFoldDB" id="A0A250IR05"/>
<keyword evidence="6" id="KW-0809">Transit peptide</keyword>
<evidence type="ECO:0000256" key="15">
    <source>
        <dbReference type="ARBA" id="ARBA00060385"/>
    </source>
</evidence>
<evidence type="ECO:0000256" key="5">
    <source>
        <dbReference type="ARBA" id="ARBA00022862"/>
    </source>
</evidence>
<comment type="subunit">
    <text evidence="2">Monomer.</text>
</comment>
<dbReference type="EMBL" id="CP022163">
    <property type="protein sequence ID" value="ATB33683.1"/>
    <property type="molecule type" value="Genomic_DNA"/>
</dbReference>
<evidence type="ECO:0000256" key="13">
    <source>
        <dbReference type="ARBA" id="ARBA00042639"/>
    </source>
</evidence>
<evidence type="ECO:0000256" key="7">
    <source>
        <dbReference type="ARBA" id="ARBA00023002"/>
    </source>
</evidence>
<proteinExistence type="inferred from homology"/>
<keyword evidence="10" id="KW-0676">Redox-active center</keyword>
<dbReference type="GO" id="GO:0009579">
    <property type="term" value="C:thylakoid"/>
    <property type="evidence" value="ECO:0007669"/>
    <property type="project" value="UniProtKB-SubCell"/>
</dbReference>
<dbReference type="InterPro" id="IPR013766">
    <property type="entry name" value="Thioredoxin_domain"/>
</dbReference>